<keyword evidence="3" id="KW-1185">Reference proteome</keyword>
<dbReference type="EMBL" id="OX458932">
    <property type="protein sequence ID" value="CAI9086485.1"/>
    <property type="molecule type" value="Genomic_DNA"/>
</dbReference>
<name>A0ABM9IFK1_9BACT</name>
<sequence>MEMRERGRDLLDRGDSQGLTGSVRFRMAPRSYAPLLGPNPSHKWANPSLCRKRC</sequence>
<protein>
    <submittedName>
        <fullName evidence="2">Uncharacterized protein</fullName>
    </submittedName>
</protein>
<accession>A0ABM9IFK1</accession>
<dbReference type="Proteomes" id="UP001161497">
    <property type="component" value="Chromosome"/>
</dbReference>
<organism evidence="2 3">
    <name type="scientific">Candidatus Methylacidiphilum fumarolicum</name>
    <dbReference type="NCBI Taxonomy" id="591154"/>
    <lineage>
        <taxon>Bacteria</taxon>
        <taxon>Pseudomonadati</taxon>
        <taxon>Verrucomicrobiota</taxon>
        <taxon>Methylacidiphilae</taxon>
        <taxon>Methylacidiphilales</taxon>
        <taxon>Methylacidiphilaceae</taxon>
        <taxon>Methylacidiphilum (ex Ratnadevi et al. 2023)</taxon>
    </lineage>
</organism>
<gene>
    <name evidence="2" type="ORF">MFUM_2173</name>
</gene>
<evidence type="ECO:0000313" key="3">
    <source>
        <dbReference type="Proteomes" id="UP001161497"/>
    </source>
</evidence>
<reference evidence="2" key="1">
    <citation type="submission" date="2023-03" db="EMBL/GenBank/DDBJ databases">
        <authorList>
            <person name="Cremers G."/>
            <person name="Picone N."/>
        </authorList>
    </citation>
    <scope>NUCLEOTIDE SEQUENCE</scope>
    <source>
        <strain evidence="2">Sample_alias</strain>
    </source>
</reference>
<feature type="region of interest" description="Disordered" evidence="1">
    <location>
        <begin position="1"/>
        <end position="22"/>
    </location>
</feature>
<proteinExistence type="predicted"/>
<evidence type="ECO:0000313" key="2">
    <source>
        <dbReference type="EMBL" id="CAI9086485.1"/>
    </source>
</evidence>
<feature type="compositionally biased region" description="Basic and acidic residues" evidence="1">
    <location>
        <begin position="1"/>
        <end position="15"/>
    </location>
</feature>
<evidence type="ECO:0000256" key="1">
    <source>
        <dbReference type="SAM" id="MobiDB-lite"/>
    </source>
</evidence>